<dbReference type="GO" id="GO:0004527">
    <property type="term" value="F:exonuclease activity"/>
    <property type="evidence" value="ECO:0007669"/>
    <property type="project" value="UniProtKB-KW"/>
</dbReference>
<dbReference type="SUPFAM" id="SSF56300">
    <property type="entry name" value="Metallo-dependent phosphatases"/>
    <property type="match status" value="1"/>
</dbReference>
<dbReference type="Gene3D" id="3.60.21.10">
    <property type="match status" value="1"/>
</dbReference>
<dbReference type="RefSeq" id="WP_188403778.1">
    <property type="nucleotide sequence ID" value="NZ_BMCE01000002.1"/>
</dbReference>
<comment type="caution">
    <text evidence="3">The sequence shown here is derived from an EMBL/GenBank/DDBJ whole genome shotgun (WGS) entry which is preliminary data.</text>
</comment>
<evidence type="ECO:0000259" key="2">
    <source>
        <dbReference type="Pfam" id="PF00149"/>
    </source>
</evidence>
<dbReference type="EMBL" id="JAFHKS010000042">
    <property type="protein sequence ID" value="MBN3544527.1"/>
    <property type="molecule type" value="Genomic_DNA"/>
</dbReference>
<dbReference type="CDD" id="cd00840">
    <property type="entry name" value="MPP_Mre11_N"/>
    <property type="match status" value="1"/>
</dbReference>
<keyword evidence="1" id="KW-0378">Hydrolase</keyword>
<dbReference type="PANTHER" id="PTHR30337">
    <property type="entry name" value="COMPONENT OF ATP-DEPENDENT DSDNA EXONUCLEASE"/>
    <property type="match status" value="1"/>
</dbReference>
<name>A0ABS2ZA45_9BACL</name>
<keyword evidence="4" id="KW-1185">Reference proteome</keyword>
<accession>A0ABS2ZA45</accession>
<keyword evidence="3" id="KW-0540">Nuclease</keyword>
<dbReference type="Pfam" id="PF00149">
    <property type="entry name" value="Metallophos"/>
    <property type="match status" value="1"/>
</dbReference>
<dbReference type="Proteomes" id="UP001319060">
    <property type="component" value="Unassembled WGS sequence"/>
</dbReference>
<protein>
    <submittedName>
        <fullName evidence="3">DNA repair exonuclease</fullName>
    </submittedName>
</protein>
<reference evidence="3 4" key="1">
    <citation type="submission" date="2021-01" db="EMBL/GenBank/DDBJ databases">
        <title>Genome Sequencing of Type Strains.</title>
        <authorList>
            <person name="Lemaire J.F."/>
            <person name="Inderbitzin P."/>
            <person name="Collins S.B."/>
            <person name="Wespe N."/>
            <person name="Knight-Connoni V."/>
        </authorList>
    </citation>
    <scope>NUCLEOTIDE SEQUENCE [LARGE SCALE GENOMIC DNA]</scope>
    <source>
        <strain evidence="3 4">DSM 14730</strain>
    </source>
</reference>
<evidence type="ECO:0000313" key="3">
    <source>
        <dbReference type="EMBL" id="MBN3544527.1"/>
    </source>
</evidence>
<proteinExistence type="predicted"/>
<evidence type="ECO:0000256" key="1">
    <source>
        <dbReference type="ARBA" id="ARBA00022801"/>
    </source>
</evidence>
<dbReference type="PANTHER" id="PTHR30337:SF7">
    <property type="entry name" value="PHOSPHOESTERASE"/>
    <property type="match status" value="1"/>
</dbReference>
<organism evidence="3 4">
    <name type="scientific">Fictibacillus barbaricus</name>
    <dbReference type="NCBI Taxonomy" id="182136"/>
    <lineage>
        <taxon>Bacteria</taxon>
        <taxon>Bacillati</taxon>
        <taxon>Bacillota</taxon>
        <taxon>Bacilli</taxon>
        <taxon>Bacillales</taxon>
        <taxon>Fictibacillaceae</taxon>
        <taxon>Fictibacillus</taxon>
    </lineage>
</organism>
<evidence type="ECO:0000313" key="4">
    <source>
        <dbReference type="Proteomes" id="UP001319060"/>
    </source>
</evidence>
<dbReference type="PIRSF" id="PIRSF033091">
    <property type="entry name" value="Pesterase_YhaO"/>
    <property type="match status" value="1"/>
</dbReference>
<dbReference type="InterPro" id="IPR050535">
    <property type="entry name" value="DNA_Repair-Maintenance_Comp"/>
</dbReference>
<dbReference type="InterPro" id="IPR041796">
    <property type="entry name" value="Mre11_N"/>
</dbReference>
<dbReference type="InterPro" id="IPR029052">
    <property type="entry name" value="Metallo-depent_PP-like"/>
</dbReference>
<dbReference type="InterPro" id="IPR004843">
    <property type="entry name" value="Calcineurin-like_PHP"/>
</dbReference>
<sequence length="405" mass="46444">MIKFLHCADLHLDSPFKGLSSLPERLFKRLSESAFLSFKRLIDLAISEKVDFVIIAGDLYDSGNRSLKAQSFLKNCFTRLENHNIKVYISHGNHDPLDGRWVDLDWPKNVHFFEGNSIQSVHFEKDGKKLACLHGFSYETAAVTDNRTLHYPEKKDHLYHIGILHGQADGYSGHSRYAPFLVTELLKKGYDYWALGHIHKRMDLSTDPPVRYSGNIQGRHSGETGEKGGYIVTLNGSEAESCFYATSDIEWHDLVLQLEGLDSLQELITLCEKEISKYQHPQKGVLLTIRLSGQTQLFKELLDGTFLEELEEILREEDHGTSFIHVVSLKNETKPSIHDEMSIKQSGFFQDISHVLQDEHELQQAISELSTHKTARKYIALEDQDWEDIKKQAERLLLSELHKSR</sequence>
<keyword evidence="3" id="KW-0269">Exonuclease</keyword>
<gene>
    <name evidence="3" type="ORF">JYA64_04440</name>
</gene>
<dbReference type="InterPro" id="IPR014576">
    <property type="entry name" value="Pesterase_YhaO"/>
</dbReference>
<feature type="domain" description="Calcineurin-like phosphoesterase" evidence="2">
    <location>
        <begin position="2"/>
        <end position="200"/>
    </location>
</feature>